<feature type="compositionally biased region" description="Low complexity" evidence="1">
    <location>
        <begin position="1"/>
        <end position="11"/>
    </location>
</feature>
<comment type="caution">
    <text evidence="2">The sequence shown here is derived from an EMBL/GenBank/DDBJ whole genome shotgun (WGS) entry which is preliminary data.</text>
</comment>
<accession>A0A0F4YQB3</accession>
<keyword evidence="3" id="KW-1185">Reference proteome</keyword>
<evidence type="ECO:0000313" key="2">
    <source>
        <dbReference type="EMBL" id="KKA20444.1"/>
    </source>
</evidence>
<dbReference type="GeneID" id="25317878"/>
<feature type="region of interest" description="Disordered" evidence="1">
    <location>
        <begin position="1"/>
        <end position="38"/>
    </location>
</feature>
<dbReference type="EMBL" id="LASV01000258">
    <property type="protein sequence ID" value="KKA20444.1"/>
    <property type="molecule type" value="Genomic_DNA"/>
</dbReference>
<reference evidence="2 3" key="1">
    <citation type="submission" date="2015-04" db="EMBL/GenBank/DDBJ databases">
        <authorList>
            <person name="Heijne W.H."/>
            <person name="Fedorova N.D."/>
            <person name="Nierman W.C."/>
            <person name="Vollebregt A.W."/>
            <person name="Zhao Z."/>
            <person name="Wu L."/>
            <person name="Kumar M."/>
            <person name="Stam H."/>
            <person name="van den Berg M.A."/>
            <person name="Pel H.J."/>
        </authorList>
    </citation>
    <scope>NUCLEOTIDE SEQUENCE [LARGE SCALE GENOMIC DNA]</scope>
    <source>
        <strain evidence="2 3">CBS 393.64</strain>
    </source>
</reference>
<feature type="region of interest" description="Disordered" evidence="1">
    <location>
        <begin position="95"/>
        <end position="114"/>
    </location>
</feature>
<dbReference type="RefSeq" id="XP_013327056.1">
    <property type="nucleotide sequence ID" value="XM_013471602.1"/>
</dbReference>
<evidence type="ECO:0000313" key="3">
    <source>
        <dbReference type="Proteomes" id="UP000053958"/>
    </source>
</evidence>
<dbReference type="Proteomes" id="UP000053958">
    <property type="component" value="Unassembled WGS sequence"/>
</dbReference>
<proteinExistence type="predicted"/>
<organism evidence="2 3">
    <name type="scientific">Rasamsonia emersonii (strain ATCC 16479 / CBS 393.64 / IMI 116815)</name>
    <dbReference type="NCBI Taxonomy" id="1408163"/>
    <lineage>
        <taxon>Eukaryota</taxon>
        <taxon>Fungi</taxon>
        <taxon>Dikarya</taxon>
        <taxon>Ascomycota</taxon>
        <taxon>Pezizomycotina</taxon>
        <taxon>Eurotiomycetes</taxon>
        <taxon>Eurotiomycetidae</taxon>
        <taxon>Eurotiales</taxon>
        <taxon>Trichocomaceae</taxon>
        <taxon>Rasamsonia</taxon>
    </lineage>
</organism>
<dbReference type="AlphaFoldDB" id="A0A0F4YQB3"/>
<protein>
    <submittedName>
        <fullName evidence="2">Uncharacterized protein</fullName>
    </submittedName>
</protein>
<name>A0A0F4YQB3_RASE3</name>
<evidence type="ECO:0000256" key="1">
    <source>
        <dbReference type="SAM" id="MobiDB-lite"/>
    </source>
</evidence>
<gene>
    <name evidence="2" type="ORF">T310_5534</name>
</gene>
<sequence length="131" mass="14306">MSKSTSSSSPTPESPSPRAPCHQGRCPAASRSGFHPSSRCRRAGCMGCRLYEMSEGLSNVYMYMCVHTRTSRNPTWVPADDGPILEKRRSLPQVGVDVDTIRGSSSSGGESKGEEDLLNRCHFLFVLLIGR</sequence>